<keyword evidence="1" id="KW-0472">Membrane</keyword>
<organism evidence="3 4">
    <name type="scientific">Ustilaginoidea virens</name>
    <name type="common">Rice false smut fungus</name>
    <name type="synonym">Villosiclava virens</name>
    <dbReference type="NCBI Taxonomy" id="1159556"/>
    <lineage>
        <taxon>Eukaryota</taxon>
        <taxon>Fungi</taxon>
        <taxon>Dikarya</taxon>
        <taxon>Ascomycota</taxon>
        <taxon>Pezizomycotina</taxon>
        <taxon>Sordariomycetes</taxon>
        <taxon>Hypocreomycetidae</taxon>
        <taxon>Hypocreales</taxon>
        <taxon>Clavicipitaceae</taxon>
        <taxon>Ustilaginoidea</taxon>
    </lineage>
</organism>
<dbReference type="Pfam" id="PF26639">
    <property type="entry name" value="Het-6_barrel"/>
    <property type="match status" value="1"/>
</dbReference>
<keyword evidence="1" id="KW-0812">Transmembrane</keyword>
<dbReference type="AlphaFoldDB" id="A0A1B5KWD0"/>
<evidence type="ECO:0000259" key="2">
    <source>
        <dbReference type="Pfam" id="PF06985"/>
    </source>
</evidence>
<proteinExistence type="predicted"/>
<feature type="transmembrane region" description="Helical" evidence="1">
    <location>
        <begin position="39"/>
        <end position="64"/>
    </location>
</feature>
<gene>
    <name evidence="3" type="ORF">UVI_02010120</name>
</gene>
<accession>A0A1B5KWD0</accession>
<feature type="domain" description="Heterokaryon incompatibility" evidence="2">
    <location>
        <begin position="327"/>
        <end position="468"/>
    </location>
</feature>
<feature type="transmembrane region" description="Helical" evidence="1">
    <location>
        <begin position="181"/>
        <end position="208"/>
    </location>
</feature>
<feature type="transmembrane region" description="Helical" evidence="1">
    <location>
        <begin position="118"/>
        <end position="138"/>
    </location>
</feature>
<dbReference type="PANTHER" id="PTHR24148:SF64">
    <property type="entry name" value="HETEROKARYON INCOMPATIBILITY DOMAIN-CONTAINING PROTEIN"/>
    <property type="match status" value="1"/>
</dbReference>
<reference evidence="4" key="1">
    <citation type="journal article" date="2016" name="Genome Announc.">
        <title>Genome sequence of Ustilaginoidea virens IPU010, a rice pathogenic fungus causing false smut.</title>
        <authorList>
            <person name="Kumagai T."/>
            <person name="Ishii T."/>
            <person name="Terai G."/>
            <person name="Umemura M."/>
            <person name="Machida M."/>
            <person name="Asai K."/>
        </authorList>
    </citation>
    <scope>NUCLEOTIDE SEQUENCE [LARGE SCALE GENOMIC DNA]</scope>
    <source>
        <strain evidence="4">IPU010</strain>
    </source>
</reference>
<comment type="caution">
    <text evidence="3">The sequence shown here is derived from an EMBL/GenBank/DDBJ whole genome shotgun (WGS) entry which is preliminary data.</text>
</comment>
<name>A0A1B5KWD0_USTVR</name>
<dbReference type="Pfam" id="PF06985">
    <property type="entry name" value="HET"/>
    <property type="match status" value="1"/>
</dbReference>
<dbReference type="EMBL" id="BBTG02000004">
    <property type="protein sequence ID" value="GAO15345.1"/>
    <property type="molecule type" value="Genomic_DNA"/>
</dbReference>
<sequence>MRPFYFRSGEYFLHFTELCLVTYPSPLDRNAPLPNKLSLLLLAGIIEYAVSSVLADLAATFAWMLAGAVRSSVTPDPPDRGQDLVLLSLFLLSFGLRTRQLLPRPGRPDALLRRAARYIFWNSPAGVCHMAIVLWSWVSGSPRLRIKTPRYFWVLIAPTLELGEVHLEVTGSKGRKSFMSILWYSLGIALLNALVKALPTFLVGLALIAQDAAPVSPRDVILKRDSPIAGLGHRPVFIAVKEGLEALECDLSRMLARLVHVGAASYQQTLDLLARLVLQPDPRRHQVATRKLDAQGFRLLTILPGCGSSPVRCSLRCHSVDDKSLKYTAISYSWGNDQPSHAIIVNGQPHSVTKSAFDVLHALRSCYRSRTVWIDYICIDQAVHGDKAQQIPLMPRIYENASRVVVWLGHSKTADLATALVNRMFLVNRLRQTGHAKLPDYRMPVDAARALKRMLRTSWFTRVWVIQEVVRARRNVIIRYGDSSLSWERFSWFTQSLQLDADQLGVLARQIGHSGLAGVAALQNVSMVRRFALVRDETLSLVFYLAAIYRSSSVFDASKPHDRIYALCGLSSLSNVYLTPDYATPLRQLFVDVVRNALVTTAPRNQLAFLTHAGSGYNPTVPGLPSWAPDWTVRLTSELFIGTEGGAELLASSAVKAVMEDAAALASFGQEDDPERTEQRLQATRDRIARVADQMRRMLYDATPSTESCVTLQPDNILELKGRRVDRLIALGKPYPVSGTTHESLAILAEWRHLFRMSFKKAEATSEADMANLFFSILHQERSETRLDYTFGRMPKDPLQAYPPGIPVQVWRRLAMGHFNEPTCSAEVQEFYKLLALVLRRVCGGRRFGLTSNGSFGLFFPSNELGDWVCLFTGARLPFSIRAASTMPLNTFELVGPVYLHGYMHGILGVPNLWNEVIRLR</sequence>
<evidence type="ECO:0000313" key="3">
    <source>
        <dbReference type="EMBL" id="GAO15345.1"/>
    </source>
</evidence>
<dbReference type="InterPro" id="IPR010730">
    <property type="entry name" value="HET"/>
</dbReference>
<dbReference type="PANTHER" id="PTHR24148">
    <property type="entry name" value="ANKYRIN REPEAT DOMAIN-CONTAINING PROTEIN 39 HOMOLOG-RELATED"/>
    <property type="match status" value="1"/>
</dbReference>
<dbReference type="InterPro" id="IPR052895">
    <property type="entry name" value="HetReg/Transcr_Mod"/>
</dbReference>
<evidence type="ECO:0000256" key="1">
    <source>
        <dbReference type="SAM" id="Phobius"/>
    </source>
</evidence>
<protein>
    <recommendedName>
        <fullName evidence="2">Heterokaryon incompatibility domain-containing protein</fullName>
    </recommendedName>
</protein>
<evidence type="ECO:0000313" key="4">
    <source>
        <dbReference type="Proteomes" id="UP000054053"/>
    </source>
</evidence>
<dbReference type="Proteomes" id="UP000054053">
    <property type="component" value="Unassembled WGS sequence"/>
</dbReference>
<keyword evidence="1" id="KW-1133">Transmembrane helix</keyword>